<dbReference type="EMBL" id="JACHXI010000001">
    <property type="protein sequence ID" value="MBB3102001.1"/>
    <property type="molecule type" value="Genomic_DNA"/>
</dbReference>
<organism evidence="7 8">
    <name type="scientific">Azomonas macrocytogenes</name>
    <name type="common">Azotobacter macrocytogenes</name>
    <dbReference type="NCBI Taxonomy" id="69962"/>
    <lineage>
        <taxon>Bacteria</taxon>
        <taxon>Pseudomonadati</taxon>
        <taxon>Pseudomonadota</taxon>
        <taxon>Gammaproteobacteria</taxon>
        <taxon>Pseudomonadales</taxon>
        <taxon>Pseudomonadaceae</taxon>
        <taxon>Azomonas</taxon>
    </lineage>
</organism>
<dbReference type="GO" id="GO:0050695">
    <property type="term" value="F:benzoylformate decarboxylase activity"/>
    <property type="evidence" value="ECO:0007669"/>
    <property type="project" value="UniProtKB-EC"/>
</dbReference>
<dbReference type="InterPro" id="IPR029061">
    <property type="entry name" value="THDP-binding"/>
</dbReference>
<keyword evidence="7" id="KW-0456">Lyase</keyword>
<dbReference type="RefSeq" id="WP_183164967.1">
    <property type="nucleotide sequence ID" value="NZ_JACHXI010000001.1"/>
</dbReference>
<evidence type="ECO:0000313" key="8">
    <source>
        <dbReference type="Proteomes" id="UP000549250"/>
    </source>
</evidence>
<evidence type="ECO:0000256" key="1">
    <source>
        <dbReference type="ARBA" id="ARBA00007812"/>
    </source>
</evidence>
<gene>
    <name evidence="7" type="ORF">FHR87_000361</name>
</gene>
<dbReference type="AlphaFoldDB" id="A0A839SXB7"/>
<dbReference type="GO" id="GO:0003984">
    <property type="term" value="F:acetolactate synthase activity"/>
    <property type="evidence" value="ECO:0007669"/>
    <property type="project" value="TreeGrafter"/>
</dbReference>
<sequence>MSFTRLSDLEKSPRRRGADILLELLHQQGVEYIFGNPGTTELPLMDALADHPDIQYILALQEACVVAMADGYAQASGRPGFLNLHTAGGLGHGMGNLLNAAISQTPLVVTAGQQDMRHSLTDPLLFGDLVRIAAPAVKWAQEVTSANQLPVLVRRAFQDASAAPSGPVFLSLPMNVMEELSDVDTSKVSHIEYRSCAGSLDLLAGQLAAVAPGRLMLIAGDEVHGSGAAEEVVQLAELLGAPVYGSSWPAHIPFPTAHALWAGNLSPKAAEIARELEHYDAVFALGGKSLITILYSEGPVVPPQCEIYQLSTDVRDLGRTFPTRLSLVGDIRTSLRGLLPQLAPLVAGTASQRSELIRQAATTRRAARQNLEQDVRAEWTASVISPLVAAHEAAHAIGPQVAIVDEAIATAAHLRHFLDSPSARQYAFLRGGGLGWGMPAAVGYSLGLGREPVVCLVGDGAALYSPQALWTAAHEKLPVTFVVMNNHEYNVLKNFMKAQTDYASVRKGKFIAMDLIEPLIDYQAMAASMGVPAVRVSRATDIAPAIRAGIEGGTANLVEIMIGT</sequence>
<dbReference type="EC" id="4.1.1.7" evidence="7"/>
<dbReference type="SUPFAM" id="SSF52467">
    <property type="entry name" value="DHS-like NAD/FAD-binding domain"/>
    <property type="match status" value="1"/>
</dbReference>
<protein>
    <submittedName>
        <fullName evidence="7">Benzoylformate decarboxylase</fullName>
        <ecNumber evidence="7">4.1.1.7</ecNumber>
    </submittedName>
</protein>
<evidence type="ECO:0000259" key="4">
    <source>
        <dbReference type="Pfam" id="PF00205"/>
    </source>
</evidence>
<evidence type="ECO:0000259" key="5">
    <source>
        <dbReference type="Pfam" id="PF02775"/>
    </source>
</evidence>
<dbReference type="InterPro" id="IPR011766">
    <property type="entry name" value="TPP_enzyme_TPP-bd"/>
</dbReference>
<dbReference type="InterPro" id="IPR029035">
    <property type="entry name" value="DHS-like_NAD/FAD-binding_dom"/>
</dbReference>
<dbReference type="GO" id="GO:0019752">
    <property type="term" value="P:carboxylic acid metabolic process"/>
    <property type="evidence" value="ECO:0007669"/>
    <property type="project" value="UniProtKB-ARBA"/>
</dbReference>
<reference evidence="7 8" key="1">
    <citation type="submission" date="2020-08" db="EMBL/GenBank/DDBJ databases">
        <title>Genomic Encyclopedia of Type Strains, Phase III (KMG-III): the genomes of soil and plant-associated and newly described type strains.</title>
        <authorList>
            <person name="Whitman W."/>
        </authorList>
    </citation>
    <scope>NUCLEOTIDE SEQUENCE [LARGE SCALE GENOMIC DNA]</scope>
    <source>
        <strain evidence="7 8">CECT 4462</strain>
    </source>
</reference>
<dbReference type="CDD" id="cd02002">
    <property type="entry name" value="TPP_BFDC"/>
    <property type="match status" value="1"/>
</dbReference>
<dbReference type="Pfam" id="PF00205">
    <property type="entry name" value="TPP_enzyme_M"/>
    <property type="match status" value="1"/>
</dbReference>
<dbReference type="PANTHER" id="PTHR18968:SF133">
    <property type="entry name" value="BENZOYLFORMATE DECARBOXYLASE"/>
    <property type="match status" value="1"/>
</dbReference>
<feature type="domain" description="Thiamine pyrophosphate enzyme TPP-binding" evidence="5">
    <location>
        <begin position="430"/>
        <end position="559"/>
    </location>
</feature>
<dbReference type="Gene3D" id="3.40.50.1220">
    <property type="entry name" value="TPP-binding domain"/>
    <property type="match status" value="1"/>
</dbReference>
<evidence type="ECO:0000256" key="3">
    <source>
        <dbReference type="RuleBase" id="RU362132"/>
    </source>
</evidence>
<dbReference type="PANTHER" id="PTHR18968">
    <property type="entry name" value="THIAMINE PYROPHOSPHATE ENZYMES"/>
    <property type="match status" value="1"/>
</dbReference>
<dbReference type="InterPro" id="IPR012000">
    <property type="entry name" value="Thiamin_PyroP_enz_cen_dom"/>
</dbReference>
<dbReference type="Pfam" id="PF02776">
    <property type="entry name" value="TPP_enzyme_N"/>
    <property type="match status" value="1"/>
</dbReference>
<dbReference type="GO" id="GO:0000287">
    <property type="term" value="F:magnesium ion binding"/>
    <property type="evidence" value="ECO:0007669"/>
    <property type="project" value="InterPro"/>
</dbReference>
<proteinExistence type="inferred from homology"/>
<keyword evidence="2 3" id="KW-0786">Thiamine pyrophosphate</keyword>
<dbReference type="InterPro" id="IPR045229">
    <property type="entry name" value="TPP_enz"/>
</dbReference>
<dbReference type="GO" id="GO:0050660">
    <property type="term" value="F:flavin adenine dinucleotide binding"/>
    <property type="evidence" value="ECO:0007669"/>
    <property type="project" value="TreeGrafter"/>
</dbReference>
<evidence type="ECO:0000256" key="2">
    <source>
        <dbReference type="ARBA" id="ARBA00023052"/>
    </source>
</evidence>
<name>A0A839SXB7_AZOMA</name>
<evidence type="ECO:0000313" key="7">
    <source>
        <dbReference type="EMBL" id="MBB3102001.1"/>
    </source>
</evidence>
<dbReference type="Pfam" id="PF02775">
    <property type="entry name" value="TPP_enzyme_C"/>
    <property type="match status" value="1"/>
</dbReference>
<comment type="caution">
    <text evidence="7">The sequence shown here is derived from an EMBL/GenBank/DDBJ whole genome shotgun (WGS) entry which is preliminary data.</text>
</comment>
<dbReference type="Proteomes" id="UP000549250">
    <property type="component" value="Unassembled WGS sequence"/>
</dbReference>
<keyword evidence="8" id="KW-1185">Reference proteome</keyword>
<feature type="domain" description="Thiamine pyrophosphate enzyme N-terminal TPP-binding" evidence="6">
    <location>
        <begin position="16"/>
        <end position="119"/>
    </location>
</feature>
<evidence type="ECO:0000259" key="6">
    <source>
        <dbReference type="Pfam" id="PF02776"/>
    </source>
</evidence>
<dbReference type="Gene3D" id="3.40.50.970">
    <property type="match status" value="2"/>
</dbReference>
<dbReference type="InterPro" id="IPR012001">
    <property type="entry name" value="Thiamin_PyroP_enz_TPP-bd_dom"/>
</dbReference>
<dbReference type="CDD" id="cd07035">
    <property type="entry name" value="TPP_PYR_POX_like"/>
    <property type="match status" value="1"/>
</dbReference>
<accession>A0A839SXB7</accession>
<dbReference type="GO" id="GO:0030976">
    <property type="term" value="F:thiamine pyrophosphate binding"/>
    <property type="evidence" value="ECO:0007669"/>
    <property type="project" value="InterPro"/>
</dbReference>
<comment type="similarity">
    <text evidence="1 3">Belongs to the TPP enzyme family.</text>
</comment>
<dbReference type="SUPFAM" id="SSF52518">
    <property type="entry name" value="Thiamin diphosphate-binding fold (THDP-binding)"/>
    <property type="match status" value="2"/>
</dbReference>
<feature type="domain" description="Thiamine pyrophosphate enzyme central" evidence="4">
    <location>
        <begin position="214"/>
        <end position="338"/>
    </location>
</feature>